<feature type="compositionally biased region" description="Low complexity" evidence="1">
    <location>
        <begin position="63"/>
        <end position="82"/>
    </location>
</feature>
<reference evidence="2 3" key="1">
    <citation type="journal article" date="2013" name="PLoS Genet.">
        <title>Comparative genome structure, secondary metabolite, and effector coding capacity across Cochliobolus pathogens.</title>
        <authorList>
            <person name="Condon B.J."/>
            <person name="Leng Y."/>
            <person name="Wu D."/>
            <person name="Bushley K.E."/>
            <person name="Ohm R.A."/>
            <person name="Otillar R."/>
            <person name="Martin J."/>
            <person name="Schackwitz W."/>
            <person name="Grimwood J."/>
            <person name="MohdZainudin N."/>
            <person name="Xue C."/>
            <person name="Wang R."/>
            <person name="Manning V.A."/>
            <person name="Dhillon B."/>
            <person name="Tu Z.J."/>
            <person name="Steffenson B.J."/>
            <person name="Salamov A."/>
            <person name="Sun H."/>
            <person name="Lowry S."/>
            <person name="LaButti K."/>
            <person name="Han J."/>
            <person name="Copeland A."/>
            <person name="Lindquist E."/>
            <person name="Barry K."/>
            <person name="Schmutz J."/>
            <person name="Baker S.E."/>
            <person name="Ciuffetti L.M."/>
            <person name="Grigoriev I.V."/>
            <person name="Zhong S."/>
            <person name="Turgeon B.G."/>
        </authorList>
    </citation>
    <scope>NUCLEOTIDE SEQUENCE [LARGE SCALE GENOMIC DNA]</scope>
    <source>
        <strain evidence="2 3">FI3</strain>
    </source>
</reference>
<dbReference type="Proteomes" id="UP000054337">
    <property type="component" value="Unassembled WGS sequence"/>
</dbReference>
<proteinExistence type="predicted"/>
<feature type="compositionally biased region" description="Basic and acidic residues" evidence="1">
    <location>
        <begin position="269"/>
        <end position="296"/>
    </location>
</feature>
<sequence>MSQSVPGTSERKSETTQGRVEETNTGRLTENAEMEDSEERAKQQETSEIRDTEDYVPQDDSSVEICVGSSDSSSGERSVTGSITGQEQARNPYRTVEVLLLTFKYTDLDLRRETGDVWAAFVSLDYTVTVYEIQMTESLEKLQVALDKFLKKGNNETLLIIYYHGHGGLAERNRFALHNHNYPESTHELWSTMLNLFKNNMTPNDVNGYLRDRNDPYQPIAQICWTDISGDIMMAECDTLVILDCCNAGLAAVISTEDEDDQDDGSDSEDIHNEDNDSADGRDNNADRKNNSADDANHLEARKELIGACGWGVGTTNHMSPAMCTVFEDHLRTPGSNMSTFRLVHEMNRILVRKSICPPAGKEPADIPQAVHYVLRHQQRESMRRVRAGKIVLPGVQR</sequence>
<dbReference type="GeneID" id="26254483"/>
<dbReference type="HOGENOM" id="CLU_692583_0_0_1"/>
<feature type="compositionally biased region" description="Basic and acidic residues" evidence="1">
    <location>
        <begin position="39"/>
        <end position="53"/>
    </location>
</feature>
<evidence type="ECO:0000313" key="3">
    <source>
        <dbReference type="Proteomes" id="UP000054337"/>
    </source>
</evidence>
<feature type="compositionally biased region" description="Acidic residues" evidence="1">
    <location>
        <begin position="257"/>
        <end position="268"/>
    </location>
</feature>
<evidence type="ECO:0000313" key="2">
    <source>
        <dbReference type="EMBL" id="EUN22838.1"/>
    </source>
</evidence>
<keyword evidence="3" id="KW-1185">Reference proteome</keyword>
<protein>
    <submittedName>
        <fullName evidence="2">Uncharacterized protein</fullName>
    </submittedName>
</protein>
<dbReference type="Gene3D" id="3.40.50.1460">
    <property type="match status" value="1"/>
</dbReference>
<accession>W7DXQ7</accession>
<organism evidence="2 3">
    <name type="scientific">Bipolaris victoriae (strain FI3)</name>
    <name type="common">Victoria blight of oats agent</name>
    <name type="synonym">Cochliobolus victoriae</name>
    <dbReference type="NCBI Taxonomy" id="930091"/>
    <lineage>
        <taxon>Eukaryota</taxon>
        <taxon>Fungi</taxon>
        <taxon>Dikarya</taxon>
        <taxon>Ascomycota</taxon>
        <taxon>Pezizomycotina</taxon>
        <taxon>Dothideomycetes</taxon>
        <taxon>Pleosporomycetidae</taxon>
        <taxon>Pleosporales</taxon>
        <taxon>Pleosporineae</taxon>
        <taxon>Pleosporaceae</taxon>
        <taxon>Bipolaris</taxon>
    </lineage>
</organism>
<name>W7DXQ7_BIPV3</name>
<dbReference type="RefSeq" id="XP_014552414.1">
    <property type="nucleotide sequence ID" value="XM_014696928.1"/>
</dbReference>
<gene>
    <name evidence="2" type="ORF">COCVIDRAFT_30225</name>
</gene>
<dbReference type="AlphaFoldDB" id="W7DXQ7"/>
<evidence type="ECO:0000256" key="1">
    <source>
        <dbReference type="SAM" id="MobiDB-lite"/>
    </source>
</evidence>
<feature type="region of interest" description="Disordered" evidence="1">
    <location>
        <begin position="1"/>
        <end position="88"/>
    </location>
</feature>
<feature type="region of interest" description="Disordered" evidence="1">
    <location>
        <begin position="257"/>
        <end position="296"/>
    </location>
</feature>
<dbReference type="EMBL" id="KI968801">
    <property type="protein sequence ID" value="EUN22838.1"/>
    <property type="molecule type" value="Genomic_DNA"/>
</dbReference>
<feature type="compositionally biased region" description="Basic and acidic residues" evidence="1">
    <location>
        <begin position="9"/>
        <end position="24"/>
    </location>
</feature>